<dbReference type="InterPro" id="IPR027417">
    <property type="entry name" value="P-loop_NTPase"/>
</dbReference>
<feature type="domain" description="ATPase AAA-type core" evidence="1">
    <location>
        <begin position="27"/>
        <end position="342"/>
    </location>
</feature>
<dbReference type="GO" id="GO:0016887">
    <property type="term" value="F:ATP hydrolysis activity"/>
    <property type="evidence" value="ECO:0007669"/>
    <property type="project" value="InterPro"/>
</dbReference>
<dbReference type="SUPFAM" id="SSF52540">
    <property type="entry name" value="P-loop containing nucleoside triphosphate hydrolases"/>
    <property type="match status" value="1"/>
</dbReference>
<dbReference type="PANTHER" id="PTHR43581:SF4">
    <property type="entry name" value="ATP_GTP PHOSPHATASE"/>
    <property type="match status" value="1"/>
</dbReference>
<evidence type="ECO:0000313" key="3">
    <source>
        <dbReference type="Proteomes" id="UP000257451"/>
    </source>
</evidence>
<protein>
    <submittedName>
        <fullName evidence="2">Chromosome partition protein Smc</fullName>
    </submittedName>
</protein>
<evidence type="ECO:0000313" key="2">
    <source>
        <dbReference type="EMBL" id="RFZ34006.1"/>
    </source>
</evidence>
<dbReference type="Gene3D" id="3.40.50.300">
    <property type="entry name" value="P-loop containing nucleotide triphosphate hydrolases"/>
    <property type="match status" value="1"/>
</dbReference>
<accession>A0A3E2MPM4</accession>
<reference evidence="2 3" key="1">
    <citation type="journal article" date="2018" name="Sci. Rep.">
        <title>Extensive genomic diversity among Mycobacterium marinum strains revealed by whole genome sequencing.</title>
        <authorList>
            <person name="Das S."/>
            <person name="Pettersson B.M."/>
            <person name="Behra P.R."/>
            <person name="Mallick A."/>
            <person name="Cheramie M."/>
            <person name="Ramesh M."/>
            <person name="Shirreff L."/>
            <person name="DuCote T."/>
            <person name="Dasgupta S."/>
            <person name="Ennis D.G."/>
            <person name="Kirsebom L.A."/>
        </authorList>
    </citation>
    <scope>NUCLEOTIDE SEQUENCE [LARGE SCALE GENOMIC DNA]</scope>
    <source>
        <strain evidence="2 3">Davis1</strain>
    </source>
</reference>
<dbReference type="InterPro" id="IPR051396">
    <property type="entry name" value="Bact_Antivir_Def_Nuclease"/>
</dbReference>
<dbReference type="GO" id="GO:0005524">
    <property type="term" value="F:ATP binding"/>
    <property type="evidence" value="ECO:0007669"/>
    <property type="project" value="InterPro"/>
</dbReference>
<dbReference type="EMBL" id="PEDF01000185">
    <property type="protein sequence ID" value="RFZ34006.1"/>
    <property type="molecule type" value="Genomic_DNA"/>
</dbReference>
<name>A0A3E2MPM4_MYCMR</name>
<sequence length="593" mass="65950">MRLAHIKVSNYRSFVGDHEFDLAEGVNYFVGPNNCGKSNLISAVELALTADKAFVPQRDRPASTQGIGAPPKTRITLTFVTTDSSSPQRTLIERAREYEEALRKKHKRETRRKGSTFAEDGEIRRVVTFGAQGSRQVSYEAKALGAVSLPADSPEHQRLESQFDRVVRFGVLHSGEDLRSVLSGQFREVLQLVIRDHLGTEQRETEELREHYVAGLKTTLLAPLKRRLQEDVSAMFPEIEIVDLLPEVPSLDETLSSVGVELGDAATTALTGKGTGLRGAVLVAMLQYLADKSKRSLILAVEEPEAFLHPAAQERIAEHLHILAARPEVSLLVTTHSPHVISRQPSGLITELRKTADGYTGIAATARCDEDRAELLGSLYRDSGFAKVLDRATSVPQGTRAVVVTEGYTDEQFLRYGLAAAGRLELIEGIHFAHAGGAKEVAAQAVLTASATQVPVLALLDHDEHGRAAVTDLTHFHWRKNEEIISLRDWPRRCKDQSHDIEIEDLIPSHIAGIVSEALGEDAYDATQRCGSRMHYYYSDAWKKLALERLPRELKGESCEDLVWLGEEINMRIARMVERAERRQHRRPRGDRP</sequence>
<proteinExistence type="predicted"/>
<dbReference type="RefSeq" id="WP_117433278.1">
    <property type="nucleotide sequence ID" value="NZ_PEDF01000185.1"/>
</dbReference>
<dbReference type="Proteomes" id="UP000257451">
    <property type="component" value="Unassembled WGS sequence"/>
</dbReference>
<dbReference type="Pfam" id="PF13304">
    <property type="entry name" value="AAA_21"/>
    <property type="match status" value="1"/>
</dbReference>
<dbReference type="PANTHER" id="PTHR43581">
    <property type="entry name" value="ATP/GTP PHOSPHATASE"/>
    <property type="match status" value="1"/>
</dbReference>
<gene>
    <name evidence="2" type="primary">smc_4</name>
    <name evidence="2" type="ORF">DAVIS_04835</name>
</gene>
<evidence type="ECO:0000259" key="1">
    <source>
        <dbReference type="Pfam" id="PF13304"/>
    </source>
</evidence>
<dbReference type="InterPro" id="IPR003959">
    <property type="entry name" value="ATPase_AAA_core"/>
</dbReference>
<organism evidence="2 3">
    <name type="scientific">Mycobacterium marinum</name>
    <dbReference type="NCBI Taxonomy" id="1781"/>
    <lineage>
        <taxon>Bacteria</taxon>
        <taxon>Bacillati</taxon>
        <taxon>Actinomycetota</taxon>
        <taxon>Actinomycetes</taxon>
        <taxon>Mycobacteriales</taxon>
        <taxon>Mycobacteriaceae</taxon>
        <taxon>Mycobacterium</taxon>
        <taxon>Mycobacterium ulcerans group</taxon>
    </lineage>
</organism>
<dbReference type="AlphaFoldDB" id="A0A3E2MPM4"/>
<comment type="caution">
    <text evidence="2">The sequence shown here is derived from an EMBL/GenBank/DDBJ whole genome shotgun (WGS) entry which is preliminary data.</text>
</comment>